<gene>
    <name evidence="1" type="ORF">EFD62_06040</name>
</gene>
<sequence>MAEKGKKLLEEDLYKPVKDYLVGLGYDVKGEVRHCDVSAVKGDIFLVVEMKTTLNLDVILQAVLRQRIADIVYIAVPKKGKALFTRRWKNICHLLRRLELGLLLVSFRQDKAFVEEAIRPEPFSREKSINLSSRKRKLVLEEFSKRHGDYNVGGCTRKKLITVYREKALQIAVFLEANGPLSIKQLKDMGADPDKAAAILQDNYYAWFERVSRGVYRLTDRGREEIANYRKDGLIE</sequence>
<protein>
    <submittedName>
        <fullName evidence="1">Uncharacterized protein</fullName>
    </submittedName>
</protein>
<dbReference type="AlphaFoldDB" id="A0A4Q0I5F3"/>
<comment type="caution">
    <text evidence="1">The sequence shown here is derived from an EMBL/GenBank/DDBJ whole genome shotgun (WGS) entry which is preliminary data.</text>
</comment>
<dbReference type="OrthoDB" id="9795163at2"/>
<name>A0A4Q0I5F3_9FIRM</name>
<dbReference type="Pfam" id="PF09929">
    <property type="entry name" value="DUF2161"/>
    <property type="match status" value="1"/>
</dbReference>
<dbReference type="Proteomes" id="UP000289166">
    <property type="component" value="Unassembled WGS sequence"/>
</dbReference>
<evidence type="ECO:0000313" key="2">
    <source>
        <dbReference type="Proteomes" id="UP000289166"/>
    </source>
</evidence>
<dbReference type="RefSeq" id="WP_128705855.1">
    <property type="nucleotide sequence ID" value="NZ_RLII01000005.1"/>
</dbReference>
<reference evidence="2" key="1">
    <citation type="submission" date="2018-11" db="EMBL/GenBank/DDBJ databases">
        <title>Genome sequencing of a novel mesophilic and cellulolytic organism within the genus Hungateiclostridium.</title>
        <authorList>
            <person name="Rettenmaier R."/>
            <person name="Liebl W."/>
            <person name="Zverlov V."/>
        </authorList>
    </citation>
    <scope>NUCLEOTIDE SEQUENCE [LARGE SCALE GENOMIC DNA]</scope>
    <source>
        <strain evidence="2">N2K1</strain>
    </source>
</reference>
<organism evidence="1 2">
    <name type="scientific">Acetivibrio mesophilus</name>
    <dbReference type="NCBI Taxonomy" id="2487273"/>
    <lineage>
        <taxon>Bacteria</taxon>
        <taxon>Bacillati</taxon>
        <taxon>Bacillota</taxon>
        <taxon>Clostridia</taxon>
        <taxon>Eubacteriales</taxon>
        <taxon>Oscillospiraceae</taxon>
        <taxon>Acetivibrio</taxon>
    </lineage>
</organism>
<dbReference type="InterPro" id="IPR018679">
    <property type="entry name" value="DUF2161"/>
</dbReference>
<proteinExistence type="predicted"/>
<keyword evidence="2" id="KW-1185">Reference proteome</keyword>
<evidence type="ECO:0000313" key="1">
    <source>
        <dbReference type="EMBL" id="RXE59511.1"/>
    </source>
</evidence>
<dbReference type="EMBL" id="RLII01000005">
    <property type="protein sequence ID" value="RXE59511.1"/>
    <property type="molecule type" value="Genomic_DNA"/>
</dbReference>
<accession>A0A4Q0I5F3</accession>